<organism evidence="1 2">
    <name type="scientific">Cetraspora pellucida</name>
    <dbReference type="NCBI Taxonomy" id="1433469"/>
    <lineage>
        <taxon>Eukaryota</taxon>
        <taxon>Fungi</taxon>
        <taxon>Fungi incertae sedis</taxon>
        <taxon>Mucoromycota</taxon>
        <taxon>Glomeromycotina</taxon>
        <taxon>Glomeromycetes</taxon>
        <taxon>Diversisporales</taxon>
        <taxon>Gigasporaceae</taxon>
        <taxon>Cetraspora</taxon>
    </lineage>
</organism>
<reference evidence="1" key="1">
    <citation type="submission" date="2021-06" db="EMBL/GenBank/DDBJ databases">
        <authorList>
            <person name="Kallberg Y."/>
            <person name="Tangrot J."/>
            <person name="Rosling A."/>
        </authorList>
    </citation>
    <scope>NUCLEOTIDE SEQUENCE</scope>
    <source>
        <strain evidence="1">28 12/20/2015</strain>
    </source>
</reference>
<name>A0ACA9KKP6_9GLOM</name>
<keyword evidence="2" id="KW-1185">Reference proteome</keyword>
<dbReference type="Proteomes" id="UP000789366">
    <property type="component" value="Unassembled WGS sequence"/>
</dbReference>
<gene>
    <name evidence="1" type="ORF">SPELUC_LOCUS1946</name>
</gene>
<dbReference type="EMBL" id="CAJVPW010001165">
    <property type="protein sequence ID" value="CAG8476817.1"/>
    <property type="molecule type" value="Genomic_DNA"/>
</dbReference>
<evidence type="ECO:0000313" key="2">
    <source>
        <dbReference type="Proteomes" id="UP000789366"/>
    </source>
</evidence>
<evidence type="ECO:0000313" key="1">
    <source>
        <dbReference type="EMBL" id="CAG8476817.1"/>
    </source>
</evidence>
<comment type="caution">
    <text evidence="1">The sequence shown here is derived from an EMBL/GenBank/DDBJ whole genome shotgun (WGS) entry which is preliminary data.</text>
</comment>
<proteinExistence type="predicted"/>
<accession>A0ACA9KKP6</accession>
<protein>
    <submittedName>
        <fullName evidence="1">10979_t:CDS:1</fullName>
    </submittedName>
</protein>
<sequence length="77" mass="9045">MNQIEESKIEGIELEESQIKENQAEDVIYNDMLQKCKKEQLEDDKQDKYRFDWMLLAEIGSNSIPDHSSDLGFCNMD</sequence>